<protein>
    <recommendedName>
        <fullName evidence="4">Peptidase M28 domain-containing protein</fullName>
    </recommendedName>
</protein>
<name>A0ABV9FIJ7_9BACL</name>
<accession>A0ABV9FIJ7</accession>
<comment type="caution">
    <text evidence="2">The sequence shown here is derived from an EMBL/GenBank/DDBJ whole genome shotgun (WGS) entry which is preliminary data.</text>
</comment>
<keyword evidence="1" id="KW-0732">Signal</keyword>
<proteinExistence type="predicted"/>
<feature type="signal peptide" evidence="1">
    <location>
        <begin position="1"/>
        <end position="24"/>
    </location>
</feature>
<dbReference type="RefSeq" id="WP_378101602.1">
    <property type="nucleotide sequence ID" value="NZ_JBHSEP010000026.1"/>
</dbReference>
<gene>
    <name evidence="2" type="ORF">ACFO3S_24805</name>
</gene>
<dbReference type="Gene3D" id="3.40.630.10">
    <property type="entry name" value="Zn peptidases"/>
    <property type="match status" value="1"/>
</dbReference>
<dbReference type="EMBL" id="JBHSEP010000026">
    <property type="protein sequence ID" value="MFC4601487.1"/>
    <property type="molecule type" value="Genomic_DNA"/>
</dbReference>
<sequence>MSLKTGKYVIAFISLTLIASLMNALPTAKASVRLDSFSVIEEWAGKAYQGRQAGTPGYAKTVDDLEQRMREVGMLPVLDEEQYRQSYEAGTATLKKEKVALNKTSLKLMKDYMPYARSASGAYAFRSAFYAGAGLAKDYKSKVEGLVLFRWNDRDGKFPEGIQDRIQRAVAQGAKGVAVIADGELKIGNYEHPLSAEQLKVPVIYISEKTAERAGVPSGYTPAVLNKTEFQIDLSIERSVTQADNLVGVIPGKSEEKAILWVTNIDGFGSLPDGTWYESAKAGSASAAMMLDLARYYKDHAPEYTMIFAFVGSKWKGQEGIEALADKLSFDRIACTVDLYAMGGTGQLDELYVNYMDPSFEAFAKAVTRTPIRNVDPGNALSSVLRKKTNRLLLVRDRDTWVDDSSADKAASLSRARYASGVESLLALSGRIAQRIGEEERVSFDYSKLPVSKAAFQNSKLTLHRIDTRYFHVYADDVYLSRITAEVLEEMDSIYRRVAKYNYYPQPQAKVNALFMEDGNAAAVLSGRKDLENRSEEAGGGFANLKDGQMYIYMRSGPIYETIAHELNHALASANAYAGDRFELQEWQGQSHFVRYSEPRGTYSNDIRATIRRSFLEHHEVPKLRQLVSDYKTAIDWSWYTKDAPNPDGHLYTYYVMGSMYAFLEDQYGEKAARRAMYRNYLNVADIQNNLVRETGLSVNAFMDKWSGWMLHSGTSVAAVEPIVRESGNTAFDYMLLYTNPDRREDGGEAGGSPAGDGETITNGTVRYALSVQSGDLHITALNLYKTKDGAKVDISYESGKNRSVSLFDPPDGDRIMLHRDKAIVPGKGKVTITLNEEQVRIVRSAQIMTLRFGEGEDFAVIEGAEFEKLLK</sequence>
<dbReference type="Gene3D" id="3.50.30.30">
    <property type="match status" value="1"/>
</dbReference>
<evidence type="ECO:0000313" key="3">
    <source>
        <dbReference type="Proteomes" id="UP001596028"/>
    </source>
</evidence>
<dbReference type="Proteomes" id="UP001596028">
    <property type="component" value="Unassembled WGS sequence"/>
</dbReference>
<evidence type="ECO:0008006" key="4">
    <source>
        <dbReference type="Google" id="ProtNLM"/>
    </source>
</evidence>
<evidence type="ECO:0000313" key="2">
    <source>
        <dbReference type="EMBL" id="MFC4601487.1"/>
    </source>
</evidence>
<evidence type="ECO:0000256" key="1">
    <source>
        <dbReference type="SAM" id="SignalP"/>
    </source>
</evidence>
<keyword evidence="3" id="KW-1185">Reference proteome</keyword>
<dbReference type="SUPFAM" id="SSF53187">
    <property type="entry name" value="Zn-dependent exopeptidases"/>
    <property type="match status" value="1"/>
</dbReference>
<organism evidence="2 3">
    <name type="scientific">Cohnella hongkongensis</name>
    <dbReference type="NCBI Taxonomy" id="178337"/>
    <lineage>
        <taxon>Bacteria</taxon>
        <taxon>Bacillati</taxon>
        <taxon>Bacillota</taxon>
        <taxon>Bacilli</taxon>
        <taxon>Bacillales</taxon>
        <taxon>Paenibacillaceae</taxon>
        <taxon>Cohnella</taxon>
    </lineage>
</organism>
<feature type="chain" id="PRO_5046202641" description="Peptidase M28 domain-containing protein" evidence="1">
    <location>
        <begin position="25"/>
        <end position="872"/>
    </location>
</feature>
<reference evidence="3" key="1">
    <citation type="journal article" date="2019" name="Int. J. Syst. Evol. Microbiol.">
        <title>The Global Catalogue of Microorganisms (GCM) 10K type strain sequencing project: providing services to taxonomists for standard genome sequencing and annotation.</title>
        <authorList>
            <consortium name="The Broad Institute Genomics Platform"/>
            <consortium name="The Broad Institute Genome Sequencing Center for Infectious Disease"/>
            <person name="Wu L."/>
            <person name="Ma J."/>
        </authorList>
    </citation>
    <scope>NUCLEOTIDE SEQUENCE [LARGE SCALE GENOMIC DNA]</scope>
    <source>
        <strain evidence="3">CCUG 49571</strain>
    </source>
</reference>